<name>A0A5E5BFL4_9BURK</name>
<dbReference type="Proteomes" id="UP000335538">
    <property type="component" value="Unassembled WGS sequence"/>
</dbReference>
<evidence type="ECO:0000313" key="1">
    <source>
        <dbReference type="EMBL" id="VVE84951.1"/>
    </source>
</evidence>
<organism evidence="1 2">
    <name type="scientific">Pandoraea sputorum</name>
    <dbReference type="NCBI Taxonomy" id="93222"/>
    <lineage>
        <taxon>Bacteria</taxon>
        <taxon>Pseudomonadati</taxon>
        <taxon>Pseudomonadota</taxon>
        <taxon>Betaproteobacteria</taxon>
        <taxon>Burkholderiales</taxon>
        <taxon>Burkholderiaceae</taxon>
        <taxon>Pandoraea</taxon>
    </lineage>
</organism>
<protein>
    <submittedName>
        <fullName evidence="1">Uncharacterized protein</fullName>
    </submittedName>
</protein>
<dbReference type="EMBL" id="CABPSR010000022">
    <property type="protein sequence ID" value="VVE84951.1"/>
    <property type="molecule type" value="Genomic_DNA"/>
</dbReference>
<proteinExistence type="predicted"/>
<sequence>MPDPLMYDFLIEMRAKGWVLRGVWTGNDLIFVRIH</sequence>
<dbReference type="AlphaFoldDB" id="A0A5E5BFL4"/>
<gene>
    <name evidence="1" type="ORF">PSP31121_05010</name>
</gene>
<evidence type="ECO:0000313" key="2">
    <source>
        <dbReference type="Proteomes" id="UP000335538"/>
    </source>
</evidence>
<reference evidence="1 2" key="1">
    <citation type="submission" date="2019-08" db="EMBL/GenBank/DDBJ databases">
        <authorList>
            <person name="Peeters C."/>
        </authorList>
    </citation>
    <scope>NUCLEOTIDE SEQUENCE [LARGE SCALE GENOMIC DNA]</scope>
    <source>
        <strain evidence="1 2">LMG 31121</strain>
    </source>
</reference>
<accession>A0A5E5BFL4</accession>